<dbReference type="InterPro" id="IPR025667">
    <property type="entry name" value="SprB_repeat"/>
</dbReference>
<dbReference type="RefSeq" id="WP_111378508.1">
    <property type="nucleotide sequence ID" value="NZ_CP043612.1"/>
</dbReference>
<dbReference type="Proteomes" id="UP000319267">
    <property type="component" value="Unassembled WGS sequence"/>
</dbReference>
<dbReference type="EMBL" id="FXTQ01000001">
    <property type="protein sequence ID" value="SMO39951.1"/>
    <property type="molecule type" value="Genomic_DNA"/>
</dbReference>
<evidence type="ECO:0000256" key="1">
    <source>
        <dbReference type="ARBA" id="ARBA00022729"/>
    </source>
</evidence>
<protein>
    <submittedName>
        <fullName evidence="4">Por secretion system C-terminal sorting domain-containing protein</fullName>
    </submittedName>
</protein>
<gene>
    <name evidence="4" type="ORF">SAMN06265220_101539</name>
</gene>
<sequence length="2132" mass="228573">MKKNILFFLLLTSFLTYSQTQTGIKRVVIDNPAAIVINGTANAASGKGLANGSIALLPITGGTTNGAGTYTYSWSKDDDVSFSATTRDISGLKAGTYTVTVTENKVCSAVKEFKVGEPLYELKVSTSEAVINGCFGGTSTLTAIATGGTLEEEGVYTYTWSITYLDGTNETKYGNVVTGAAGQYNLDVTDNATPQNHAYNNVTVTHNTQIIVKHKETDAKCFGGDDGKITFDISGGKPLSNGGYTIIISTDTAQQNLISDATKLKEGDYYFTVTDDSGCKFSTKPTYFYIGEPQTKVSINPTIVQTQPSTPTTFDGKIKVSGMGGTPGYTYTWYKGNTLIDPDSDQNGEAVGLDNGTYHVIITDTNGCDFTSDNLVLNALAVTIDDHTDIMCVGDSSGSITARAYGGSGSGYTYKWYKMNGTVEVPQGITTAVITNISSGTYRVRVNEGQTPSTYIDYTLTQPAKSLDVTYTKADPDCFGGNNGNITLDVSGGTIGSGYTYLWSNGSTAKNQTTLTAGTYSVTVKDANNCPFTINGIVIGQPTAINIPTPSITNVAIYGQSTGAITLNTITGGTPNNGNYTYNWTYDKDNAFLRTTKDISGLKAGKYTLAVTDSKSCIATQTYTIAENPELIVSLNETKSILCNGNTNGEITATVNGGVANYIYKWYKNGSLVAGNTNVLPNLGFGKYKVIVSDNVGATKESTELDLVQPNELAATLTSSTPVLCYGNDTGAINITTTGGTLPYSFAWKKDNIAYATTEDLTGLTAAIYSLVITDKNGCTAVLNNITITQPTAPLTINDIEVKDLTGFETKNGVIEVNIAGGTANYTYAWRVKGTTPVIGTSKLLDQLTIGTYVLTVTDQNNCSITKEYTLVQPPRLDITAITMTPNTEVKCFGDTTAELTATVTGGVPAYIYKWYNALAPTIILSATNKVSNLGAGKYIVSVTDQNSNVLYGTNEYTITQPNPLAIANTKTEVSCKNGNDGTINLTITGGSSDYNIVWNYNSAVNNGKTNINNLPAGTYTVTVSDKNAVNCYISKTFEITEPANALAIANQNITNASGFGLSNGKISIQISGGTPNYSYKWFKNNIEIVGQTTAVLDNQSAGSYKLVVTDSKNCTLEKPFTITEPLELKVTISIAKTIDCFNATGILKAKAVTGTGVPDAQGFYTYKWYRENGTLINTTLIAEATTGNIPAGKYYVTVIDSNNNQTTSSLFEITQPTQIIVTAANKQDVTCYDGYDGVVEINVTGGTPDIVSGSPLYTYLWSNGSTDKNQYTLRKGTYSVSVYDGNLCIGTLNNIIINQPQDFGFDLDKIVPTIPTAGNNDGKLHIEIVGGVAPYRYVCKDSNGTIIKDVPNSNLKQIDFTNLASSIFTVSATDATGCTKSTEFDFNNNVLEISVSQSAEITCNNGKNGSLTAVVKGGFGIRTISWYKNGVKIPNESNALLSNLEIGTYYAVVKDFNKVEVTSKSIIITQPDPIVVSYTQKNANCLGFNDGNITLTASGGSNSFQYRYKSQDSGYENWIAFNNLTAVIPNLKANIYDIQVQDSKGCNYTSIVNIEITEPKQLLITQNTITPTTGFGLSNGSINIVVQGGTQAYNYKWFTNSNIQVNGNTATVVSLPAGKYYAIVTDAQGCTITSELYEITQPDLLVTTITSVNPVLCNGDKNASIKANVTGGIAGYTYEWHSVPDTGVLGTNVTLGNLGIGTYYIEVTDTKNNVSKSDSFVISEPQKLNNTLSADYTLCGDGNDWTITPATTGGTKPYSYLWNTGATTEILKNATPGAYSVTVTDFNGCTITKSISFVAPPHLDASETIKMPTCYLGSDAKIVVTPIAGTAPYTYLWNTGEKTNTLSNAPAGVYSIEITDSRGCKILRNYTVVDPPKDVIYLGEDVTLCYKQSLTINGTIDDDKATYAWTSDKGFKSTNPIITVSEPANYTLVVTNKLGCQATDTINISSQESDISAEFMMSSQVFVNEKFIIVDISNPKADKIEWKLPSEAIVTTNNGDYAEMSFPKAGEYDITINTEKGRCTAYQTKTIIVTEGEYVDPDDTDLQKKFDIKLYPNPSNGIFTVDATLDNVMSASVKVYNLNNNVVIDSKSGTGKDTYSFNFSLNGLSSGIYFVLFESQQGTKLRKLIIQ</sequence>
<dbReference type="Pfam" id="PF18962">
    <property type="entry name" value="Por_Secre_tail"/>
    <property type="match status" value="1"/>
</dbReference>
<feature type="domain" description="PKD/Chitinase" evidence="3">
    <location>
        <begin position="971"/>
        <end position="1043"/>
    </location>
</feature>
<dbReference type="Pfam" id="PF13573">
    <property type="entry name" value="SprB"/>
    <property type="match status" value="14"/>
</dbReference>
<dbReference type="Gene3D" id="2.60.40.10">
    <property type="entry name" value="Immunoglobulins"/>
    <property type="match status" value="4"/>
</dbReference>
<evidence type="ECO:0000259" key="3">
    <source>
        <dbReference type="SMART" id="SM00089"/>
    </source>
</evidence>
<feature type="domain" description="PKD/Chitinase" evidence="3">
    <location>
        <begin position="1871"/>
        <end position="1954"/>
    </location>
</feature>
<feature type="chain" id="PRO_5022111679" evidence="2">
    <location>
        <begin position="19"/>
        <end position="2132"/>
    </location>
</feature>
<evidence type="ECO:0000313" key="4">
    <source>
        <dbReference type="EMBL" id="SMO39951.1"/>
    </source>
</evidence>
<dbReference type="OrthoDB" id="7794186at2"/>
<feature type="domain" description="PKD/Chitinase" evidence="3">
    <location>
        <begin position="38"/>
        <end position="118"/>
    </location>
</feature>
<proteinExistence type="predicted"/>
<dbReference type="InterPro" id="IPR026444">
    <property type="entry name" value="Secre_tail"/>
</dbReference>
<evidence type="ECO:0000256" key="2">
    <source>
        <dbReference type="SAM" id="SignalP"/>
    </source>
</evidence>
<keyword evidence="5" id="KW-1185">Reference proteome</keyword>
<feature type="signal peptide" evidence="2">
    <location>
        <begin position="1"/>
        <end position="18"/>
    </location>
</feature>
<accession>A0A521AYW2</accession>
<dbReference type="InterPro" id="IPR013783">
    <property type="entry name" value="Ig-like_fold"/>
</dbReference>
<name>A0A521AYW2_9FLAO</name>
<dbReference type="NCBIfam" id="TIGR04183">
    <property type="entry name" value="Por_Secre_tail"/>
    <property type="match status" value="1"/>
</dbReference>
<dbReference type="SUPFAM" id="SSF48726">
    <property type="entry name" value="Immunoglobulin"/>
    <property type="match status" value="1"/>
</dbReference>
<evidence type="ECO:0000313" key="5">
    <source>
        <dbReference type="Proteomes" id="UP000319267"/>
    </source>
</evidence>
<organism evidence="4 5">
    <name type="scientific">Flavobacterium nitrogenifigens</name>
    <dbReference type="NCBI Taxonomy" id="1617283"/>
    <lineage>
        <taxon>Bacteria</taxon>
        <taxon>Pseudomonadati</taxon>
        <taxon>Bacteroidota</taxon>
        <taxon>Flavobacteriia</taxon>
        <taxon>Flavobacteriales</taxon>
        <taxon>Flavobacteriaceae</taxon>
        <taxon>Flavobacterium</taxon>
    </lineage>
</organism>
<dbReference type="Gene3D" id="2.60.40.740">
    <property type="match status" value="3"/>
</dbReference>
<feature type="domain" description="PKD/Chitinase" evidence="3">
    <location>
        <begin position="1051"/>
        <end position="1126"/>
    </location>
</feature>
<dbReference type="SMART" id="SM00089">
    <property type="entry name" value="PKD"/>
    <property type="match status" value="4"/>
</dbReference>
<dbReference type="InterPro" id="IPR022409">
    <property type="entry name" value="PKD/Chitinase_dom"/>
</dbReference>
<dbReference type="InterPro" id="IPR036179">
    <property type="entry name" value="Ig-like_dom_sf"/>
</dbReference>
<reference evidence="4 5" key="1">
    <citation type="submission" date="2017-05" db="EMBL/GenBank/DDBJ databases">
        <authorList>
            <person name="Varghese N."/>
            <person name="Submissions S."/>
        </authorList>
    </citation>
    <scope>NUCLEOTIDE SEQUENCE [LARGE SCALE GENOMIC DNA]</scope>
    <source>
        <strain evidence="4 5">DSM 29982</strain>
    </source>
</reference>
<keyword evidence="1 2" id="KW-0732">Signal</keyword>